<sequence>NSADKMHWPGSKKAPEAESPPPAAVPPPASEAPAAPVTRKFSAPPPSTPSSQAPVRSYDSMDFSKYSNKVYESDGLSDEMYAKRERSR</sequence>
<comment type="caution">
    <text evidence="2">The sequence shown here is derived from an EMBL/GenBank/DDBJ whole genome shotgun (WGS) entry which is preliminary data.</text>
</comment>
<organism evidence="2 3">
    <name type="scientific">Polarella glacialis</name>
    <name type="common">Dinoflagellate</name>
    <dbReference type="NCBI Taxonomy" id="89957"/>
    <lineage>
        <taxon>Eukaryota</taxon>
        <taxon>Sar</taxon>
        <taxon>Alveolata</taxon>
        <taxon>Dinophyceae</taxon>
        <taxon>Suessiales</taxon>
        <taxon>Suessiaceae</taxon>
        <taxon>Polarella</taxon>
    </lineage>
</organism>
<evidence type="ECO:0000313" key="2">
    <source>
        <dbReference type="EMBL" id="CAE8619267.1"/>
    </source>
</evidence>
<name>A0A813FYZ3_POLGL</name>
<proteinExistence type="predicted"/>
<feature type="compositionally biased region" description="Pro residues" evidence="1">
    <location>
        <begin position="18"/>
        <end position="30"/>
    </location>
</feature>
<gene>
    <name evidence="2" type="ORF">PGLA1383_LOCUS36860</name>
</gene>
<dbReference type="Proteomes" id="UP000654075">
    <property type="component" value="Unassembled WGS sequence"/>
</dbReference>
<evidence type="ECO:0000313" key="3">
    <source>
        <dbReference type="Proteomes" id="UP000654075"/>
    </source>
</evidence>
<accession>A0A813FYZ3</accession>
<feature type="non-terminal residue" evidence="2">
    <location>
        <position position="88"/>
    </location>
</feature>
<evidence type="ECO:0000256" key="1">
    <source>
        <dbReference type="SAM" id="MobiDB-lite"/>
    </source>
</evidence>
<feature type="non-terminal residue" evidence="2">
    <location>
        <position position="1"/>
    </location>
</feature>
<feature type="region of interest" description="Disordered" evidence="1">
    <location>
        <begin position="1"/>
        <end position="88"/>
    </location>
</feature>
<reference evidence="2" key="1">
    <citation type="submission" date="2021-02" db="EMBL/GenBank/DDBJ databases">
        <authorList>
            <person name="Dougan E. K."/>
            <person name="Rhodes N."/>
            <person name="Thang M."/>
            <person name="Chan C."/>
        </authorList>
    </citation>
    <scope>NUCLEOTIDE SEQUENCE</scope>
</reference>
<keyword evidence="3" id="KW-1185">Reference proteome</keyword>
<protein>
    <submittedName>
        <fullName evidence="2">Uncharacterized protein</fullName>
    </submittedName>
</protein>
<dbReference type="EMBL" id="CAJNNV010026922">
    <property type="protein sequence ID" value="CAE8619267.1"/>
    <property type="molecule type" value="Genomic_DNA"/>
</dbReference>
<dbReference type="AlphaFoldDB" id="A0A813FYZ3"/>